<dbReference type="EMBL" id="CAJJDP010000008">
    <property type="protein sequence ID" value="CAD8138585.1"/>
    <property type="molecule type" value="Genomic_DNA"/>
</dbReference>
<organism evidence="2 3">
    <name type="scientific">Paramecium octaurelia</name>
    <dbReference type="NCBI Taxonomy" id="43137"/>
    <lineage>
        <taxon>Eukaryota</taxon>
        <taxon>Sar</taxon>
        <taxon>Alveolata</taxon>
        <taxon>Ciliophora</taxon>
        <taxon>Intramacronucleata</taxon>
        <taxon>Oligohymenophorea</taxon>
        <taxon>Peniculida</taxon>
        <taxon>Parameciidae</taxon>
        <taxon>Paramecium</taxon>
    </lineage>
</organism>
<reference evidence="2" key="1">
    <citation type="submission" date="2021-01" db="EMBL/GenBank/DDBJ databases">
        <authorList>
            <consortium name="Genoscope - CEA"/>
            <person name="William W."/>
        </authorList>
    </citation>
    <scope>NUCLEOTIDE SEQUENCE</scope>
</reference>
<dbReference type="PANTHER" id="PTHR44167">
    <property type="entry name" value="OVARIAN-SPECIFIC SERINE/THREONINE-PROTEIN KINASE LOK-RELATED"/>
    <property type="match status" value="1"/>
</dbReference>
<dbReference type="OMA" id="QTIMVHE"/>
<dbReference type="GO" id="GO:0044773">
    <property type="term" value="P:mitotic DNA damage checkpoint signaling"/>
    <property type="evidence" value="ECO:0007669"/>
    <property type="project" value="TreeGrafter"/>
</dbReference>
<dbReference type="GO" id="GO:0005524">
    <property type="term" value="F:ATP binding"/>
    <property type="evidence" value="ECO:0007669"/>
    <property type="project" value="InterPro"/>
</dbReference>
<dbReference type="AlphaFoldDB" id="A0A8S1SEA9"/>
<evidence type="ECO:0000313" key="3">
    <source>
        <dbReference type="Proteomes" id="UP000683925"/>
    </source>
</evidence>
<keyword evidence="3" id="KW-1185">Reference proteome</keyword>
<comment type="caution">
    <text evidence="2">The sequence shown here is derived from an EMBL/GenBank/DDBJ whole genome shotgun (WGS) entry which is preliminary data.</text>
</comment>
<gene>
    <name evidence="2" type="ORF">POCTA_138.1.T0090454</name>
</gene>
<dbReference type="GO" id="GO:0005634">
    <property type="term" value="C:nucleus"/>
    <property type="evidence" value="ECO:0007669"/>
    <property type="project" value="TreeGrafter"/>
</dbReference>
<dbReference type="GO" id="GO:0005737">
    <property type="term" value="C:cytoplasm"/>
    <property type="evidence" value="ECO:0007669"/>
    <property type="project" value="TreeGrafter"/>
</dbReference>
<name>A0A8S1SEA9_PAROT</name>
<dbReference type="PANTHER" id="PTHR44167:SF18">
    <property type="entry name" value="PROTEIN KINASE DOMAIN-CONTAINING PROTEIN"/>
    <property type="match status" value="1"/>
</dbReference>
<dbReference type="InterPro" id="IPR000719">
    <property type="entry name" value="Prot_kinase_dom"/>
</dbReference>
<feature type="domain" description="Protein kinase" evidence="1">
    <location>
        <begin position="141"/>
        <end position="405"/>
    </location>
</feature>
<protein>
    <recommendedName>
        <fullName evidence="1">Protein kinase domain-containing protein</fullName>
    </recommendedName>
</protein>
<dbReference type="PROSITE" id="PS50011">
    <property type="entry name" value="PROTEIN_KINASE_DOM"/>
    <property type="match status" value="1"/>
</dbReference>
<accession>A0A8S1SEA9</accession>
<dbReference type="OrthoDB" id="292451at2759"/>
<dbReference type="Proteomes" id="UP000683925">
    <property type="component" value="Unassembled WGS sequence"/>
</dbReference>
<dbReference type="Pfam" id="PF00069">
    <property type="entry name" value="Pkinase"/>
    <property type="match status" value="1"/>
</dbReference>
<evidence type="ECO:0000259" key="1">
    <source>
        <dbReference type="PROSITE" id="PS50011"/>
    </source>
</evidence>
<dbReference type="SMART" id="SM00220">
    <property type="entry name" value="S_TKc"/>
    <property type="match status" value="1"/>
</dbReference>
<proteinExistence type="predicted"/>
<dbReference type="GO" id="GO:0004674">
    <property type="term" value="F:protein serine/threonine kinase activity"/>
    <property type="evidence" value="ECO:0007669"/>
    <property type="project" value="TreeGrafter"/>
</dbReference>
<sequence>MKRLFHKLNLETEKKITYEQTHRKCFFQKDFVRMQWNRSKIPKITTELNVVQIVVMESKQHQKKIQTIMVHENIIVKQKKDGSLCWIDYENSILEIIHNTQYGEGIRLIKCFDQFEMFGDLDRLMCVLKKFTIQLEFPNHYQILKKISSNDKAEVFRIRSRKDKNDFQCKIYNKKLINATIEVTLEKELRILRRINDENVQKYIETFENQDQIIIVQELIIGGNLDQYLLKWPLLSEEKASKLFFKLFKSLAYLHSKGVMHRDLKPENIGLRLNGNLDNPCITSFGLADTVRITHDSDSDEDAPNHLFQRCGTPGFVAPEILKNQEYNCKVDVYSVGIILYYSLTGKKPFDSQNYREIIEKNEEGIVDLQPLKLTKEGIHFIESILQPDPKERITSQMALNHIWFRNEKISKLMELKVNTKMKNIQFKSPQYRQSIQNHKNLPPLLSIKQGLDQPYGSPRLSQLTSAQRSSLYTNSTHRISNLNVSFSPKDINSINSIPQSQYHSLYTKLNQPSPSLLTNSQRPSQSLSFQYPFMKQKVKHKVIDEN</sequence>
<evidence type="ECO:0000313" key="2">
    <source>
        <dbReference type="EMBL" id="CAD8138585.1"/>
    </source>
</evidence>